<feature type="compositionally biased region" description="Polar residues" evidence="13">
    <location>
        <begin position="51"/>
        <end position="86"/>
    </location>
</feature>
<dbReference type="PROSITE" id="PS50865">
    <property type="entry name" value="ZF_MYND_2"/>
    <property type="match status" value="1"/>
</dbReference>
<keyword evidence="3" id="KW-0158">Chromosome</keyword>
<evidence type="ECO:0000256" key="8">
    <source>
        <dbReference type="ARBA" id="ARBA00023015"/>
    </source>
</evidence>
<feature type="region of interest" description="Disordered" evidence="13">
    <location>
        <begin position="267"/>
        <end position="306"/>
    </location>
</feature>
<accession>A0A8B8DHF0</accession>
<dbReference type="RefSeq" id="XP_022327125.1">
    <property type="nucleotide sequence ID" value="XM_022471417.1"/>
</dbReference>
<gene>
    <name evidence="16" type="primary">LOC111126636</name>
</gene>
<dbReference type="KEGG" id="cvn:111126636"/>
<keyword evidence="9" id="KW-0103">Bromodomain</keyword>
<dbReference type="PROSITE" id="PS01360">
    <property type="entry name" value="ZF_MYND_1"/>
    <property type="match status" value="1"/>
</dbReference>
<evidence type="ECO:0000256" key="13">
    <source>
        <dbReference type="SAM" id="MobiDB-lite"/>
    </source>
</evidence>
<keyword evidence="6" id="KW-0862">Zinc</keyword>
<protein>
    <submittedName>
        <fullName evidence="16">POU domain, class 6, transcription factor 2-like isoform X1</fullName>
    </submittedName>
</protein>
<dbReference type="GeneID" id="111126636"/>
<keyword evidence="4" id="KW-0479">Metal-binding</keyword>
<dbReference type="OrthoDB" id="6272564at2759"/>
<dbReference type="InterPro" id="IPR057053">
    <property type="entry name" value="MYND_ZMYND11_ZMYD8"/>
</dbReference>
<dbReference type="GO" id="GO:0140006">
    <property type="term" value="F:histone H3 reader activity"/>
    <property type="evidence" value="ECO:0007669"/>
    <property type="project" value="UniProtKB-ARBA"/>
</dbReference>
<name>A0A8B8DHF0_CRAVI</name>
<dbReference type="FunFam" id="6.10.140.2220:FF:000002">
    <property type="entry name" value="Protein kinase C-binding protein 1 isoform C"/>
    <property type="match status" value="1"/>
</dbReference>
<organism evidence="15 16">
    <name type="scientific">Crassostrea virginica</name>
    <name type="common">Eastern oyster</name>
    <dbReference type="NCBI Taxonomy" id="6565"/>
    <lineage>
        <taxon>Eukaryota</taxon>
        <taxon>Metazoa</taxon>
        <taxon>Spiralia</taxon>
        <taxon>Lophotrochozoa</taxon>
        <taxon>Mollusca</taxon>
        <taxon>Bivalvia</taxon>
        <taxon>Autobranchia</taxon>
        <taxon>Pteriomorphia</taxon>
        <taxon>Ostreida</taxon>
        <taxon>Ostreoidea</taxon>
        <taxon>Ostreidae</taxon>
        <taxon>Crassostrea</taxon>
    </lineage>
</organism>
<dbReference type="PANTHER" id="PTHR46453">
    <property type="entry name" value="PROTEIN KINASE C-BINDING PROTEIN 1"/>
    <property type="match status" value="1"/>
</dbReference>
<feature type="compositionally biased region" description="Polar residues" evidence="13">
    <location>
        <begin position="287"/>
        <end position="298"/>
    </location>
</feature>
<feature type="domain" description="MYND-type" evidence="14">
    <location>
        <begin position="3"/>
        <end position="37"/>
    </location>
</feature>
<evidence type="ECO:0000256" key="5">
    <source>
        <dbReference type="ARBA" id="ARBA00022771"/>
    </source>
</evidence>
<feature type="region of interest" description="Disordered" evidence="13">
    <location>
        <begin position="41"/>
        <end position="87"/>
    </location>
</feature>
<reference evidence="15" key="1">
    <citation type="submission" date="2024-06" db="UniProtKB">
        <authorList>
            <consortium name="RefSeq"/>
        </authorList>
    </citation>
    <scope>NUCLEOTIDE SEQUENCE [LARGE SCALE GENOMIC DNA]</scope>
</reference>
<keyword evidence="8" id="KW-0805">Transcription regulation</keyword>
<dbReference type="Proteomes" id="UP000694844">
    <property type="component" value="Chromosome 1"/>
</dbReference>
<evidence type="ECO:0000256" key="10">
    <source>
        <dbReference type="ARBA" id="ARBA00023163"/>
    </source>
</evidence>
<dbReference type="PANTHER" id="PTHR46453:SF5">
    <property type="entry name" value="PROTEIN KINASE C-BINDING PROTEIN 1 ISOFORM X1"/>
    <property type="match status" value="1"/>
</dbReference>
<evidence type="ECO:0000256" key="2">
    <source>
        <dbReference type="ARBA" id="ARBA00004286"/>
    </source>
</evidence>
<evidence type="ECO:0000256" key="6">
    <source>
        <dbReference type="ARBA" id="ARBA00022833"/>
    </source>
</evidence>
<comment type="subcellular location">
    <subcellularLocation>
        <location evidence="2">Chromosome</location>
    </subcellularLocation>
    <subcellularLocation>
        <location evidence="1">Nucleus</location>
    </subcellularLocation>
</comment>
<dbReference type="Pfam" id="PF24324">
    <property type="entry name" value="MYND_ZMYND11_ZMYD8"/>
    <property type="match status" value="1"/>
</dbReference>
<dbReference type="AlphaFoldDB" id="A0A8B8DHF0"/>
<reference evidence="16" key="2">
    <citation type="submission" date="2025-08" db="UniProtKB">
        <authorList>
            <consortium name="RefSeq"/>
        </authorList>
    </citation>
    <scope>IDENTIFICATION</scope>
    <source>
        <tissue evidence="16">Whole sample</tissue>
    </source>
</reference>
<dbReference type="Gene3D" id="6.10.140.2220">
    <property type="match status" value="1"/>
</dbReference>
<evidence type="ECO:0000256" key="7">
    <source>
        <dbReference type="ARBA" id="ARBA00022853"/>
    </source>
</evidence>
<dbReference type="InterPro" id="IPR002893">
    <property type="entry name" value="Znf_MYND"/>
</dbReference>
<dbReference type="GO" id="GO:0003714">
    <property type="term" value="F:transcription corepressor activity"/>
    <property type="evidence" value="ECO:0007669"/>
    <property type="project" value="TreeGrafter"/>
</dbReference>
<dbReference type="GO" id="GO:0005737">
    <property type="term" value="C:cytoplasm"/>
    <property type="evidence" value="ECO:0007669"/>
    <property type="project" value="TreeGrafter"/>
</dbReference>
<evidence type="ECO:0000256" key="11">
    <source>
        <dbReference type="ARBA" id="ARBA00023242"/>
    </source>
</evidence>
<evidence type="ECO:0000256" key="3">
    <source>
        <dbReference type="ARBA" id="ARBA00022454"/>
    </source>
</evidence>
<keyword evidence="15" id="KW-1185">Reference proteome</keyword>
<feature type="compositionally biased region" description="Polar residues" evidence="13">
    <location>
        <begin position="129"/>
        <end position="143"/>
    </location>
</feature>
<evidence type="ECO:0000313" key="15">
    <source>
        <dbReference type="Proteomes" id="UP000694844"/>
    </source>
</evidence>
<feature type="compositionally biased region" description="Low complexity" evidence="13">
    <location>
        <begin position="118"/>
        <end position="128"/>
    </location>
</feature>
<evidence type="ECO:0000256" key="4">
    <source>
        <dbReference type="ARBA" id="ARBA00022723"/>
    </source>
</evidence>
<evidence type="ECO:0000259" key="14">
    <source>
        <dbReference type="PROSITE" id="PS50865"/>
    </source>
</evidence>
<dbReference type="GO" id="GO:0005634">
    <property type="term" value="C:nucleus"/>
    <property type="evidence" value="ECO:0007669"/>
    <property type="project" value="UniProtKB-SubCell"/>
</dbReference>
<evidence type="ECO:0000256" key="9">
    <source>
        <dbReference type="ARBA" id="ARBA00023117"/>
    </source>
</evidence>
<proteinExistence type="predicted"/>
<evidence type="ECO:0000256" key="1">
    <source>
        <dbReference type="ARBA" id="ARBA00004123"/>
    </source>
</evidence>
<keyword evidence="7" id="KW-0156">Chromatin regulator</keyword>
<dbReference type="GO" id="GO:0008270">
    <property type="term" value="F:zinc ion binding"/>
    <property type="evidence" value="ECO:0007669"/>
    <property type="project" value="UniProtKB-KW"/>
</dbReference>
<feature type="region of interest" description="Disordered" evidence="13">
    <location>
        <begin position="107"/>
        <end position="157"/>
    </location>
</feature>
<sequence>MFCANCGKEAIFYCCWNTSYCDYPCQQIHWPAHMPVCMQTQDNATDPGGSDPSSQSNGPTRPSSHSNATDRPPQSNNMAGGPSPSNLLEIERDDFRRATRENLTNILQQQQHQHHQQQQKQQQQQQQHRIQNSPPQPMTNVQYLSRGGANSVDPNIPPQYLQQPQRMTHLPLPQSVTGNKPLAMPPVQFQYVGQPQSLVQPPSSVQPINSTQQAMRIPGPQTQGLPKTIMGPPHQVLSSGGSILYPIQISQSGPSLMSGGPVVISQTGQHVPHPRSMIISHPGQHPSKGTSNGLQWSPKQPPTPRP</sequence>
<evidence type="ECO:0000256" key="12">
    <source>
        <dbReference type="PROSITE-ProRule" id="PRU00134"/>
    </source>
</evidence>
<dbReference type="GO" id="GO:0005694">
    <property type="term" value="C:chromosome"/>
    <property type="evidence" value="ECO:0007669"/>
    <property type="project" value="UniProtKB-SubCell"/>
</dbReference>
<keyword evidence="11" id="KW-0539">Nucleus</keyword>
<dbReference type="SUPFAM" id="SSF144232">
    <property type="entry name" value="HIT/MYND zinc finger-like"/>
    <property type="match status" value="1"/>
</dbReference>
<keyword evidence="5 12" id="KW-0863">Zinc-finger</keyword>
<evidence type="ECO:0000313" key="16">
    <source>
        <dbReference type="RefSeq" id="XP_022327125.1"/>
    </source>
</evidence>
<keyword evidence="10" id="KW-0804">Transcription</keyword>